<feature type="compositionally biased region" description="Basic and acidic residues" evidence="3">
    <location>
        <begin position="26"/>
        <end position="42"/>
    </location>
</feature>
<dbReference type="AlphaFoldDB" id="A0A2I1M527"/>
<evidence type="ECO:0000256" key="2">
    <source>
        <dbReference type="ARBA" id="ARBA00022833"/>
    </source>
</evidence>
<dbReference type="PROSITE" id="PS51257">
    <property type="entry name" value="PROKAR_LIPOPROTEIN"/>
    <property type="match status" value="1"/>
</dbReference>
<dbReference type="EMBL" id="PKGS01000008">
    <property type="protein sequence ID" value="PKZ15219.1"/>
    <property type="molecule type" value="Genomic_DNA"/>
</dbReference>
<dbReference type="InterPro" id="IPR012674">
    <property type="entry name" value="Calycin"/>
</dbReference>
<feature type="domain" description="ZinT" evidence="5">
    <location>
        <begin position="60"/>
        <end position="228"/>
    </location>
</feature>
<feature type="chain" id="PRO_5038751779" evidence="4">
    <location>
        <begin position="24"/>
        <end position="230"/>
    </location>
</feature>
<evidence type="ECO:0000313" key="7">
    <source>
        <dbReference type="Proteomes" id="UP000234335"/>
    </source>
</evidence>
<comment type="caution">
    <text evidence="6">The sequence shown here is derived from an EMBL/GenBank/DDBJ whole genome shotgun (WGS) entry which is preliminary data.</text>
</comment>
<dbReference type="GO" id="GO:0008270">
    <property type="term" value="F:zinc ion binding"/>
    <property type="evidence" value="ECO:0007669"/>
    <property type="project" value="InterPro"/>
</dbReference>
<dbReference type="Pfam" id="PF09223">
    <property type="entry name" value="ZinT"/>
    <property type="match status" value="1"/>
</dbReference>
<reference evidence="6 7" key="1">
    <citation type="submission" date="2017-12" db="EMBL/GenBank/DDBJ databases">
        <title>Phylogenetic diversity of female urinary microbiome.</title>
        <authorList>
            <person name="Thomas-White K."/>
            <person name="Wolfe A.J."/>
        </authorList>
    </citation>
    <scope>NUCLEOTIDE SEQUENCE [LARGE SCALE GENOMIC DNA]</scope>
    <source>
        <strain evidence="6 7">UMB0119</strain>
    </source>
</reference>
<protein>
    <submittedName>
        <fullName evidence="6">Zinc-binding protein</fullName>
    </submittedName>
</protein>
<proteinExistence type="predicted"/>
<evidence type="ECO:0000256" key="1">
    <source>
        <dbReference type="ARBA" id="ARBA00022729"/>
    </source>
</evidence>
<evidence type="ECO:0000256" key="3">
    <source>
        <dbReference type="SAM" id="MobiDB-lite"/>
    </source>
</evidence>
<accession>A0A2I1M527</accession>
<gene>
    <name evidence="6" type="ORF">CYJ34_08585</name>
</gene>
<evidence type="ECO:0000313" key="6">
    <source>
        <dbReference type="EMBL" id="PKZ15219.1"/>
    </source>
</evidence>
<keyword evidence="2" id="KW-0862">Zinc</keyword>
<evidence type="ECO:0000259" key="5">
    <source>
        <dbReference type="Pfam" id="PF09223"/>
    </source>
</evidence>
<dbReference type="InterPro" id="IPR015304">
    <property type="entry name" value="ZinT_dom"/>
</dbReference>
<dbReference type="RefSeq" id="WP_101540871.1">
    <property type="nucleotide sequence ID" value="NZ_PKGS01000008.1"/>
</dbReference>
<feature type="region of interest" description="Disordered" evidence="3">
    <location>
        <begin position="25"/>
        <end position="66"/>
    </location>
</feature>
<sequence length="230" mass="26447">MKNKRKLIIVSALSLGLVFSACGNDQSKEDKTSNEASQKVEKSNNTTTNESSKTDENDKKDDTYSQVSLSDWNGNWNSMYEYLEEPDIQPAYSTLAENEGVDENKAKEDYLAKRKADFAGLIVDEDKVTFLDNFPEKDGKTIGEGTYKFFKTEEQMLGEHKITWNIFEATNEDAPYKYLTLMKIDPNEDLLHFHFRYGDDLDEILDKEDWFPTVVSPQTTNEQLIDEITE</sequence>
<name>A0A2I1M527_9FIRM</name>
<keyword evidence="1 4" id="KW-0732">Signal</keyword>
<keyword evidence="7" id="KW-1185">Reference proteome</keyword>
<feature type="compositionally biased region" description="Basic and acidic residues" evidence="3">
    <location>
        <begin position="52"/>
        <end position="63"/>
    </location>
</feature>
<feature type="signal peptide" evidence="4">
    <location>
        <begin position="1"/>
        <end position="23"/>
    </location>
</feature>
<evidence type="ECO:0000256" key="4">
    <source>
        <dbReference type="SAM" id="SignalP"/>
    </source>
</evidence>
<organism evidence="6 7">
    <name type="scientific">Anaerococcus octavius</name>
    <dbReference type="NCBI Taxonomy" id="54007"/>
    <lineage>
        <taxon>Bacteria</taxon>
        <taxon>Bacillati</taxon>
        <taxon>Bacillota</taxon>
        <taxon>Tissierellia</taxon>
        <taxon>Tissierellales</taxon>
        <taxon>Peptoniphilaceae</taxon>
        <taxon>Anaerococcus</taxon>
    </lineage>
</organism>
<dbReference type="SUPFAM" id="SSF50814">
    <property type="entry name" value="Lipocalins"/>
    <property type="match status" value="1"/>
</dbReference>
<dbReference type="Proteomes" id="UP000234335">
    <property type="component" value="Unassembled WGS sequence"/>
</dbReference>
<dbReference type="Gene3D" id="2.40.128.20">
    <property type="match status" value="1"/>
</dbReference>